<protein>
    <submittedName>
        <fullName evidence="2">Uncharacterized protein</fullName>
    </submittedName>
</protein>
<evidence type="ECO:0000313" key="3">
    <source>
        <dbReference type="Proteomes" id="UP001222027"/>
    </source>
</evidence>
<comment type="caution">
    <text evidence="2">The sequence shown here is derived from an EMBL/GenBank/DDBJ whole genome shotgun (WGS) entry which is preliminary data.</text>
</comment>
<dbReference type="AlphaFoldDB" id="A0AAV8Q7G9"/>
<proteinExistence type="predicted"/>
<keyword evidence="3" id="KW-1185">Reference proteome</keyword>
<accession>A0AAV8Q7G9</accession>
<name>A0AAV8Q7G9_ENSVE</name>
<reference evidence="2 3" key="1">
    <citation type="submission" date="2022-12" db="EMBL/GenBank/DDBJ databases">
        <title>Chromosome-scale assembly of the Ensete ventricosum genome.</title>
        <authorList>
            <person name="Dussert Y."/>
            <person name="Stocks J."/>
            <person name="Wendawek A."/>
            <person name="Woldeyes F."/>
            <person name="Nichols R.A."/>
            <person name="Borrell J.S."/>
        </authorList>
    </citation>
    <scope>NUCLEOTIDE SEQUENCE [LARGE SCALE GENOMIC DNA]</scope>
    <source>
        <strain evidence="3">cv. Maze</strain>
        <tissue evidence="2">Seeds</tissue>
    </source>
</reference>
<dbReference type="EMBL" id="JAQQAF010000008">
    <property type="protein sequence ID" value="KAJ8467074.1"/>
    <property type="molecule type" value="Genomic_DNA"/>
</dbReference>
<dbReference type="Proteomes" id="UP001222027">
    <property type="component" value="Unassembled WGS sequence"/>
</dbReference>
<feature type="region of interest" description="Disordered" evidence="1">
    <location>
        <begin position="13"/>
        <end position="37"/>
    </location>
</feature>
<evidence type="ECO:0000313" key="2">
    <source>
        <dbReference type="EMBL" id="KAJ8467074.1"/>
    </source>
</evidence>
<evidence type="ECO:0000256" key="1">
    <source>
        <dbReference type="SAM" id="MobiDB-lite"/>
    </source>
</evidence>
<sequence length="86" mass="10105">MANAYLRLSLMASPPLHPPVLDSPRSRVSHQRRHGAASVALSFPPRRLDHLKVHAVVTEDERPKWWEKNDRCSFNRRVYMCTKRSW</sequence>
<gene>
    <name evidence="2" type="ORF">OPV22_029626</name>
</gene>
<organism evidence="2 3">
    <name type="scientific">Ensete ventricosum</name>
    <name type="common">Abyssinian banana</name>
    <name type="synonym">Musa ensete</name>
    <dbReference type="NCBI Taxonomy" id="4639"/>
    <lineage>
        <taxon>Eukaryota</taxon>
        <taxon>Viridiplantae</taxon>
        <taxon>Streptophyta</taxon>
        <taxon>Embryophyta</taxon>
        <taxon>Tracheophyta</taxon>
        <taxon>Spermatophyta</taxon>
        <taxon>Magnoliopsida</taxon>
        <taxon>Liliopsida</taxon>
        <taxon>Zingiberales</taxon>
        <taxon>Musaceae</taxon>
        <taxon>Ensete</taxon>
    </lineage>
</organism>